<protein>
    <submittedName>
        <fullName evidence="2">Uncharacterized protein</fullName>
    </submittedName>
</protein>
<feature type="compositionally biased region" description="Basic and acidic residues" evidence="1">
    <location>
        <begin position="48"/>
        <end position="58"/>
    </location>
</feature>
<sequence>MTGRWGVARSVVVSGLVAVALVGCSAPEGAPEVASLSSGTGQAPAASAERERPRERLDMTPEDLEALQRPYWKCMGEQGIPDKRAMGDLSVAPESDERIAAAEAACAHTVPLPPWERDPANPESHAFLVRVVDCLRGEGVVKVEVVPGESGGHTIAMGGAENDAEQVGLALEHMSGCEAEASRR</sequence>
<gene>
    <name evidence="2" type="ORF">CNX65_20400</name>
</gene>
<accession>A0A290Z8K3</accession>
<proteinExistence type="predicted"/>
<name>A0A290Z8K3_9PSEU</name>
<dbReference type="EMBL" id="CP023445">
    <property type="protein sequence ID" value="ATE55350.1"/>
    <property type="molecule type" value="Genomic_DNA"/>
</dbReference>
<keyword evidence="3" id="KW-1185">Reference proteome</keyword>
<dbReference type="Proteomes" id="UP000218505">
    <property type="component" value="Chromosome"/>
</dbReference>
<evidence type="ECO:0000313" key="2">
    <source>
        <dbReference type="EMBL" id="ATE55350.1"/>
    </source>
</evidence>
<organism evidence="2 3">
    <name type="scientific">Actinosynnema pretiosum</name>
    <dbReference type="NCBI Taxonomy" id="42197"/>
    <lineage>
        <taxon>Bacteria</taxon>
        <taxon>Bacillati</taxon>
        <taxon>Actinomycetota</taxon>
        <taxon>Actinomycetes</taxon>
        <taxon>Pseudonocardiales</taxon>
        <taxon>Pseudonocardiaceae</taxon>
        <taxon>Actinosynnema</taxon>
    </lineage>
</organism>
<dbReference type="PROSITE" id="PS51257">
    <property type="entry name" value="PROKAR_LIPOPROTEIN"/>
    <property type="match status" value="1"/>
</dbReference>
<evidence type="ECO:0000313" key="3">
    <source>
        <dbReference type="Proteomes" id="UP000218505"/>
    </source>
</evidence>
<feature type="region of interest" description="Disordered" evidence="1">
    <location>
        <begin position="30"/>
        <end position="58"/>
    </location>
</feature>
<evidence type="ECO:0000256" key="1">
    <source>
        <dbReference type="SAM" id="MobiDB-lite"/>
    </source>
</evidence>
<dbReference type="KEGG" id="apre:CNX65_20400"/>
<dbReference type="AlphaFoldDB" id="A0A290Z8K3"/>
<reference evidence="2" key="1">
    <citation type="submission" date="2017-09" db="EMBL/GenBank/DDBJ databases">
        <title>Complete Genome Sequence of ansamitocin-producing Bacterium Actinosynnema pretiosum X47.</title>
        <authorList>
            <person name="Cao G."/>
            <person name="Zong G."/>
            <person name="Zhong C."/>
            <person name="Fu J."/>
        </authorList>
    </citation>
    <scope>NUCLEOTIDE SEQUENCE [LARGE SCALE GENOMIC DNA]</scope>
    <source>
        <strain evidence="2">X47</strain>
    </source>
</reference>